<feature type="transmembrane region" description="Helical" evidence="14">
    <location>
        <begin position="408"/>
        <end position="429"/>
    </location>
</feature>
<evidence type="ECO:0000256" key="3">
    <source>
        <dbReference type="ARBA" id="ARBA00022448"/>
    </source>
</evidence>
<keyword evidence="16" id="KW-1185">Reference proteome</keyword>
<feature type="transmembrane region" description="Helical" evidence="14">
    <location>
        <begin position="116"/>
        <end position="142"/>
    </location>
</feature>
<feature type="transmembrane region" description="Helical" evidence="14">
    <location>
        <begin position="306"/>
        <end position="334"/>
    </location>
</feature>
<dbReference type="RefSeq" id="WP_344336259.1">
    <property type="nucleotide sequence ID" value="NZ_BAAAPZ010000004.1"/>
</dbReference>
<dbReference type="Pfam" id="PF00474">
    <property type="entry name" value="SSF"/>
    <property type="match status" value="1"/>
</dbReference>
<dbReference type="InterPro" id="IPR038377">
    <property type="entry name" value="Na/Glc_symporter_sf"/>
</dbReference>
<dbReference type="PANTHER" id="PTHR48086">
    <property type="entry name" value="SODIUM/PROLINE SYMPORTER-RELATED"/>
    <property type="match status" value="1"/>
</dbReference>
<comment type="subcellular location">
    <subcellularLocation>
        <location evidence="1">Cell membrane</location>
        <topology evidence="1">Multi-pass membrane protein</topology>
    </subcellularLocation>
</comment>
<evidence type="ECO:0000256" key="5">
    <source>
        <dbReference type="ARBA" id="ARBA00022692"/>
    </source>
</evidence>
<gene>
    <name evidence="15" type="ORF">GCM10009823_12250</name>
</gene>
<dbReference type="EMBL" id="BAAAPZ010000004">
    <property type="protein sequence ID" value="GAA2093729.1"/>
    <property type="molecule type" value="Genomic_DNA"/>
</dbReference>
<reference evidence="15 16" key="1">
    <citation type="journal article" date="2019" name="Int. J. Syst. Evol. Microbiol.">
        <title>The Global Catalogue of Microorganisms (GCM) 10K type strain sequencing project: providing services to taxonomists for standard genome sequencing and annotation.</title>
        <authorList>
            <consortium name="The Broad Institute Genomics Platform"/>
            <consortium name="The Broad Institute Genome Sequencing Center for Infectious Disease"/>
            <person name="Wu L."/>
            <person name="Ma J."/>
        </authorList>
    </citation>
    <scope>NUCLEOTIDE SEQUENCE [LARGE SCALE GENOMIC DNA]</scope>
    <source>
        <strain evidence="15 16">JCM 15900</strain>
    </source>
</reference>
<feature type="transmembrane region" description="Helical" evidence="14">
    <location>
        <begin position="74"/>
        <end position="95"/>
    </location>
</feature>
<keyword evidence="6" id="KW-0769">Symport</keyword>
<keyword evidence="5 14" id="KW-0812">Transmembrane</keyword>
<evidence type="ECO:0000313" key="16">
    <source>
        <dbReference type="Proteomes" id="UP001500984"/>
    </source>
</evidence>
<feature type="transmembrane region" description="Helical" evidence="14">
    <location>
        <begin position="148"/>
        <end position="167"/>
    </location>
</feature>
<evidence type="ECO:0000256" key="11">
    <source>
        <dbReference type="ARBA" id="ARBA00023201"/>
    </source>
</evidence>
<comment type="catalytic activity">
    <reaction evidence="12">
        <text>L-proline(in) + Na(+)(in) = L-proline(out) + Na(+)(out)</text>
        <dbReference type="Rhea" id="RHEA:28967"/>
        <dbReference type="ChEBI" id="CHEBI:29101"/>
        <dbReference type="ChEBI" id="CHEBI:60039"/>
    </reaction>
</comment>
<evidence type="ECO:0000256" key="14">
    <source>
        <dbReference type="SAM" id="Phobius"/>
    </source>
</evidence>
<dbReference type="Gene3D" id="1.20.1730.10">
    <property type="entry name" value="Sodium/glucose cotransporter"/>
    <property type="match status" value="1"/>
</dbReference>
<evidence type="ECO:0000256" key="10">
    <source>
        <dbReference type="ARBA" id="ARBA00023136"/>
    </source>
</evidence>
<dbReference type="Proteomes" id="UP001500984">
    <property type="component" value="Unassembled WGS sequence"/>
</dbReference>
<feature type="transmembrane region" description="Helical" evidence="14">
    <location>
        <begin position="220"/>
        <end position="240"/>
    </location>
</feature>
<feature type="transmembrane region" description="Helical" evidence="14">
    <location>
        <begin position="43"/>
        <end position="62"/>
    </location>
</feature>
<comment type="caution">
    <text evidence="15">The sequence shown here is derived from an EMBL/GenBank/DDBJ whole genome shotgun (WGS) entry which is preliminary data.</text>
</comment>
<protein>
    <submittedName>
        <fullName evidence="15">Sodium:solute symporter</fullName>
    </submittedName>
</protein>
<organism evidence="15 16">
    <name type="scientific">Brevibacterium salitolerans</name>
    <dbReference type="NCBI Taxonomy" id="1403566"/>
    <lineage>
        <taxon>Bacteria</taxon>
        <taxon>Bacillati</taxon>
        <taxon>Actinomycetota</taxon>
        <taxon>Actinomycetes</taxon>
        <taxon>Micrococcales</taxon>
        <taxon>Brevibacteriaceae</taxon>
        <taxon>Brevibacterium</taxon>
    </lineage>
</organism>
<evidence type="ECO:0000256" key="7">
    <source>
        <dbReference type="ARBA" id="ARBA00022989"/>
    </source>
</evidence>
<keyword evidence="9" id="KW-0406">Ion transport</keyword>
<feature type="transmembrane region" description="Helical" evidence="14">
    <location>
        <begin position="355"/>
        <end position="376"/>
    </location>
</feature>
<dbReference type="InterPro" id="IPR001734">
    <property type="entry name" value="Na/solute_symporter"/>
</dbReference>
<evidence type="ECO:0000256" key="2">
    <source>
        <dbReference type="ARBA" id="ARBA00006434"/>
    </source>
</evidence>
<accession>A0ABN2WLZ2</accession>
<evidence type="ECO:0000313" key="15">
    <source>
        <dbReference type="EMBL" id="GAA2093729.1"/>
    </source>
</evidence>
<keyword evidence="3" id="KW-0813">Transport</keyword>
<evidence type="ECO:0000256" key="9">
    <source>
        <dbReference type="ARBA" id="ARBA00023065"/>
    </source>
</evidence>
<keyword evidence="7 14" id="KW-1133">Transmembrane helix</keyword>
<evidence type="ECO:0000256" key="13">
    <source>
        <dbReference type="RuleBase" id="RU362091"/>
    </source>
</evidence>
<evidence type="ECO:0000256" key="6">
    <source>
        <dbReference type="ARBA" id="ARBA00022847"/>
    </source>
</evidence>
<keyword evidence="4" id="KW-1003">Cell membrane</keyword>
<evidence type="ECO:0000256" key="12">
    <source>
        <dbReference type="ARBA" id="ARBA00033708"/>
    </source>
</evidence>
<evidence type="ECO:0000256" key="1">
    <source>
        <dbReference type="ARBA" id="ARBA00004651"/>
    </source>
</evidence>
<keyword evidence="10 14" id="KW-0472">Membrane</keyword>
<feature type="transmembrane region" description="Helical" evidence="14">
    <location>
        <begin position="382"/>
        <end position="401"/>
    </location>
</feature>
<keyword evidence="8" id="KW-0915">Sodium</keyword>
<feature type="transmembrane region" description="Helical" evidence="14">
    <location>
        <begin position="6"/>
        <end position="23"/>
    </location>
</feature>
<name>A0ABN2WLZ2_9MICO</name>
<dbReference type="CDD" id="cd10322">
    <property type="entry name" value="SLC5sbd"/>
    <property type="match status" value="1"/>
</dbReference>
<keyword evidence="11" id="KW-0739">Sodium transport</keyword>
<comment type="similarity">
    <text evidence="2 13">Belongs to the sodium:solute symporter (SSF) (TC 2.A.21) family.</text>
</comment>
<proteinExistence type="inferred from homology"/>
<evidence type="ECO:0000256" key="8">
    <source>
        <dbReference type="ARBA" id="ARBA00023053"/>
    </source>
</evidence>
<feature type="transmembrane region" description="Helical" evidence="14">
    <location>
        <begin position="441"/>
        <end position="460"/>
    </location>
</feature>
<dbReference type="PROSITE" id="PS50283">
    <property type="entry name" value="NA_SOLUT_SYMP_3"/>
    <property type="match status" value="1"/>
</dbReference>
<sequence length="478" mass="51003">MLHVWLIGGLAVYFVALLALSFVRQRTKSGEDFFLAGRRTPAWMLGFAFIATWYGGNSALISVDSAYADGMSSWWILGGPTVIAVIALIAFAPLIRRTGAMSQNGILASRYNAATGNLLSVVLTLYLIMWGASQMVAIGHFFESFFDISYFTAVLIAVAVCVVYALVGGFRAVVYTEVFQFLLLLAGLVVTMCVALALSGGWDNVAAIAAETREPGYFNLFQGIQLNLSFIISFGLAFMIDGAAWQRIQAAPTPRAARWTAVTALIGFVPLYFFVVITGIASLGVFGEVPEGGIVSTLAAGHMPPWLTTLVFVGIAAAIMSTICTTFNVASLYITELTVKYALKDATQKQTVRTGRVATVAAAVLGMVVAVQLPSALDVLELASELITAGLFWPMVFGFFWKRGNTPGAIASILAGGAFILYGFAIEFGAPLPHFWNDGPARILTGLALSLVAYLVVSLATKPETEKAEAFIATARGR</sequence>
<evidence type="ECO:0000256" key="4">
    <source>
        <dbReference type="ARBA" id="ARBA00022475"/>
    </source>
</evidence>
<dbReference type="InterPro" id="IPR050277">
    <property type="entry name" value="Sodium:Solute_Symporter"/>
</dbReference>
<feature type="transmembrane region" description="Helical" evidence="14">
    <location>
        <begin position="261"/>
        <end position="286"/>
    </location>
</feature>
<feature type="transmembrane region" description="Helical" evidence="14">
    <location>
        <begin position="179"/>
        <end position="200"/>
    </location>
</feature>
<dbReference type="PANTHER" id="PTHR48086:SF3">
    <property type="entry name" value="SODIUM_PROLINE SYMPORTER"/>
    <property type="match status" value="1"/>
</dbReference>